<dbReference type="NCBIfam" id="NF007973">
    <property type="entry name" value="PRK10697.1"/>
    <property type="match status" value="1"/>
</dbReference>
<accession>D8MSM9</accession>
<dbReference type="STRING" id="634500.EbC_23050"/>
<dbReference type="Proteomes" id="UP000008793">
    <property type="component" value="Chromosome"/>
</dbReference>
<dbReference type="InterPro" id="IPR007168">
    <property type="entry name" value="Phageshock_PspC_N"/>
</dbReference>
<gene>
    <name evidence="8" type="primary">pspC</name>
    <name evidence="8" type="ordered locus">EbC_23050</name>
</gene>
<dbReference type="KEGG" id="ebi:EbC_23050"/>
<evidence type="ECO:0000259" key="7">
    <source>
        <dbReference type="Pfam" id="PF04024"/>
    </source>
</evidence>
<dbReference type="HOGENOM" id="CLU_137949_2_0_6"/>
<proteinExistence type="predicted"/>
<dbReference type="EMBL" id="FP236843">
    <property type="protein sequence ID" value="CAX59836.1"/>
    <property type="molecule type" value="Genomic_DNA"/>
</dbReference>
<comment type="subcellular location">
    <subcellularLocation>
        <location evidence="1">Cell membrane</location>
        <topology evidence="1">Single-pass membrane protein</topology>
    </subcellularLocation>
</comment>
<evidence type="ECO:0000256" key="6">
    <source>
        <dbReference type="SAM" id="Phobius"/>
    </source>
</evidence>
<keyword evidence="9" id="KW-1185">Reference proteome</keyword>
<keyword evidence="5 6" id="KW-0472">Membrane</keyword>
<name>D8MSM9_ERWBE</name>
<evidence type="ECO:0000256" key="3">
    <source>
        <dbReference type="ARBA" id="ARBA00022692"/>
    </source>
</evidence>
<dbReference type="Pfam" id="PF04024">
    <property type="entry name" value="PspC"/>
    <property type="match status" value="1"/>
</dbReference>
<dbReference type="GO" id="GO:0005886">
    <property type="term" value="C:plasma membrane"/>
    <property type="evidence" value="ECO:0007669"/>
    <property type="project" value="UniProtKB-SubCell"/>
</dbReference>
<evidence type="ECO:0000313" key="8">
    <source>
        <dbReference type="EMBL" id="CAX59836.1"/>
    </source>
</evidence>
<feature type="domain" description="Phage shock protein PspC N-terminal" evidence="7">
    <location>
        <begin position="9"/>
        <end position="67"/>
    </location>
</feature>
<dbReference type="NCBIfam" id="TIGR02978">
    <property type="entry name" value="phageshock_pspC"/>
    <property type="match status" value="1"/>
</dbReference>
<dbReference type="eggNOG" id="COG1983">
    <property type="taxonomic scope" value="Bacteria"/>
</dbReference>
<dbReference type="PANTHER" id="PTHR33885:SF3">
    <property type="entry name" value="PHAGE SHOCK PROTEIN C"/>
    <property type="match status" value="1"/>
</dbReference>
<dbReference type="InterPro" id="IPR052027">
    <property type="entry name" value="PspC"/>
</dbReference>
<keyword evidence="3 6" id="KW-0812">Transmembrane</keyword>
<dbReference type="AlphaFoldDB" id="D8MSM9"/>
<evidence type="ECO:0000256" key="4">
    <source>
        <dbReference type="ARBA" id="ARBA00022989"/>
    </source>
</evidence>
<protein>
    <submittedName>
        <fullName evidence="8">Phage shock protein C</fullName>
    </submittedName>
</protein>
<dbReference type="PANTHER" id="PTHR33885">
    <property type="entry name" value="PHAGE SHOCK PROTEIN C"/>
    <property type="match status" value="1"/>
</dbReference>
<evidence type="ECO:0000256" key="1">
    <source>
        <dbReference type="ARBA" id="ARBA00004162"/>
    </source>
</evidence>
<feature type="transmembrane region" description="Helical" evidence="6">
    <location>
        <begin position="40"/>
        <end position="65"/>
    </location>
</feature>
<keyword evidence="2" id="KW-1003">Cell membrane</keyword>
<dbReference type="RefSeq" id="WP_013202323.1">
    <property type="nucleotide sequence ID" value="NC_014306.1"/>
</dbReference>
<reference evidence="8 9" key="1">
    <citation type="journal article" date="2010" name="BMC Genomics">
        <title>Genome comparison of the epiphytic bacteria Erwinia billingiae and E. tasmaniensis with the pear pathogen E. pyrifoliae.</title>
        <authorList>
            <person name="Kube M."/>
            <person name="Migdoll A.M."/>
            <person name="Gehring I."/>
            <person name="Heitmann K."/>
            <person name="Mayer Y."/>
            <person name="Kuhl H."/>
            <person name="Knaust F."/>
            <person name="Geider K."/>
            <person name="Reinhardt R."/>
        </authorList>
    </citation>
    <scope>NUCLEOTIDE SEQUENCE [LARGE SCALE GENOMIC DNA]</scope>
    <source>
        <strain evidence="8 9">Eb661</strain>
    </source>
</reference>
<evidence type="ECO:0000256" key="5">
    <source>
        <dbReference type="ARBA" id="ARBA00023136"/>
    </source>
</evidence>
<dbReference type="InterPro" id="IPR014320">
    <property type="entry name" value="Phageshock_PspC"/>
</dbReference>
<keyword evidence="4 6" id="KW-1133">Transmembrane helix</keyword>
<sequence>MSGVTIKGKKLYRIPARGKVKGVCAGVAEYLDIPVRLVRVIVVLSMFFGLFFFTLIAYFGLAFLLDEMPDELDRNGERAPTAHQLLDQLGAELNGGEASLRNMERYVTSETFSVRSRFRQL</sequence>
<evidence type="ECO:0000313" key="9">
    <source>
        <dbReference type="Proteomes" id="UP000008793"/>
    </source>
</evidence>
<organism evidence="9">
    <name type="scientific">Erwinia billingiae (strain Eb661)</name>
    <dbReference type="NCBI Taxonomy" id="634500"/>
    <lineage>
        <taxon>Bacteria</taxon>
        <taxon>Pseudomonadati</taxon>
        <taxon>Pseudomonadota</taxon>
        <taxon>Gammaproteobacteria</taxon>
        <taxon>Enterobacterales</taxon>
        <taxon>Erwiniaceae</taxon>
        <taxon>Erwinia</taxon>
    </lineage>
</organism>
<evidence type="ECO:0000256" key="2">
    <source>
        <dbReference type="ARBA" id="ARBA00022475"/>
    </source>
</evidence>
<dbReference type="GeneID" id="90512310"/>